<dbReference type="NCBIfam" id="TIGR02070">
    <property type="entry name" value="mono_pep_trsgly"/>
    <property type="match status" value="1"/>
</dbReference>
<evidence type="ECO:0000256" key="10">
    <source>
        <dbReference type="ARBA" id="ARBA00023316"/>
    </source>
</evidence>
<dbReference type="InterPro" id="IPR036950">
    <property type="entry name" value="PBP_transglycosylase"/>
</dbReference>
<dbReference type="PANTHER" id="PTHR30400:SF0">
    <property type="entry name" value="BIOSYNTHETIC PEPTIDOGLYCAN TRANSGLYCOSYLASE"/>
    <property type="match status" value="1"/>
</dbReference>
<comment type="catalytic activity">
    <reaction evidence="11">
        <text>[GlcNAc-(1-&gt;4)-Mur2Ac(oyl-L-Ala-gamma-D-Glu-L-Lys-D-Ala-D-Ala)](n)-di-trans,octa-cis-undecaprenyl diphosphate + beta-D-GlcNAc-(1-&gt;4)-Mur2Ac(oyl-L-Ala-gamma-D-Glu-L-Lys-D-Ala-D-Ala)-di-trans,octa-cis-undecaprenyl diphosphate = [GlcNAc-(1-&gt;4)-Mur2Ac(oyl-L-Ala-gamma-D-Glu-L-Lys-D-Ala-D-Ala)](n+1)-di-trans,octa-cis-undecaprenyl diphosphate + di-trans,octa-cis-undecaprenyl diphosphate + H(+)</text>
        <dbReference type="Rhea" id="RHEA:23708"/>
        <dbReference type="Rhea" id="RHEA-COMP:9602"/>
        <dbReference type="Rhea" id="RHEA-COMP:9603"/>
        <dbReference type="ChEBI" id="CHEBI:15378"/>
        <dbReference type="ChEBI" id="CHEBI:58405"/>
        <dbReference type="ChEBI" id="CHEBI:60033"/>
        <dbReference type="ChEBI" id="CHEBI:78435"/>
        <dbReference type="EC" id="2.4.99.28"/>
    </reaction>
</comment>
<dbReference type="Pfam" id="PF00912">
    <property type="entry name" value="Transgly"/>
    <property type="match status" value="1"/>
</dbReference>
<dbReference type="SUPFAM" id="SSF53955">
    <property type="entry name" value="Lysozyme-like"/>
    <property type="match status" value="1"/>
</dbReference>
<proteinExistence type="inferred from homology"/>
<comment type="caution">
    <text evidence="13">The sequence shown here is derived from an EMBL/GenBank/DDBJ whole genome shotgun (WGS) entry which is preliminary data.</text>
</comment>
<evidence type="ECO:0000313" key="13">
    <source>
        <dbReference type="EMBL" id="MDN5215497.1"/>
    </source>
</evidence>
<keyword evidence="5 11" id="KW-0812">Transmembrane</keyword>
<evidence type="ECO:0000256" key="9">
    <source>
        <dbReference type="ARBA" id="ARBA00023136"/>
    </source>
</evidence>
<dbReference type="EMBL" id="JAUJEB010000006">
    <property type="protein sequence ID" value="MDN5215497.1"/>
    <property type="molecule type" value="Genomic_DNA"/>
</dbReference>
<evidence type="ECO:0000256" key="7">
    <source>
        <dbReference type="ARBA" id="ARBA00022984"/>
    </source>
</evidence>
<keyword evidence="1 11" id="KW-1003">Cell membrane</keyword>
<evidence type="ECO:0000256" key="6">
    <source>
        <dbReference type="ARBA" id="ARBA00022960"/>
    </source>
</evidence>
<comment type="similarity">
    <text evidence="11">Belongs to the glycosyltransferase 51 family.</text>
</comment>
<name>A0ABT8LCL5_9BACT</name>
<evidence type="ECO:0000256" key="8">
    <source>
        <dbReference type="ARBA" id="ARBA00022989"/>
    </source>
</evidence>
<gene>
    <name evidence="11 13" type="primary">mtgA</name>
    <name evidence="13" type="ORF">QQ020_25690</name>
</gene>
<reference evidence="13" key="1">
    <citation type="submission" date="2023-06" db="EMBL/GenBank/DDBJ databases">
        <title>Genomic of Agaribacillus aureum.</title>
        <authorList>
            <person name="Wang G."/>
        </authorList>
    </citation>
    <scope>NUCLEOTIDE SEQUENCE</scope>
    <source>
        <strain evidence="13">BMA12</strain>
    </source>
</reference>
<keyword evidence="9 11" id="KW-0472">Membrane</keyword>
<keyword evidence="14" id="KW-1185">Reference proteome</keyword>
<evidence type="ECO:0000256" key="5">
    <source>
        <dbReference type="ARBA" id="ARBA00022692"/>
    </source>
</evidence>
<dbReference type="GO" id="GO:0016757">
    <property type="term" value="F:glycosyltransferase activity"/>
    <property type="evidence" value="ECO:0007669"/>
    <property type="project" value="UniProtKB-KW"/>
</dbReference>
<keyword evidence="3 11" id="KW-0328">Glycosyltransferase</keyword>
<evidence type="ECO:0000256" key="1">
    <source>
        <dbReference type="ARBA" id="ARBA00022475"/>
    </source>
</evidence>
<comment type="pathway">
    <text evidence="11">Cell wall biogenesis; peptidoglycan biosynthesis.</text>
</comment>
<dbReference type="PANTHER" id="PTHR30400">
    <property type="entry name" value="MONOFUNCTIONAL BIOSYNTHETIC PEPTIDOGLYCAN TRANSGLYCOSYLASE"/>
    <property type="match status" value="1"/>
</dbReference>
<feature type="domain" description="Glycosyl transferase family 51" evidence="12">
    <location>
        <begin position="53"/>
        <end position="215"/>
    </location>
</feature>
<dbReference type="Proteomes" id="UP001172083">
    <property type="component" value="Unassembled WGS sequence"/>
</dbReference>
<evidence type="ECO:0000256" key="2">
    <source>
        <dbReference type="ARBA" id="ARBA00022519"/>
    </source>
</evidence>
<keyword evidence="7 11" id="KW-0573">Peptidoglycan synthesis</keyword>
<dbReference type="InterPro" id="IPR001264">
    <property type="entry name" value="Glyco_trans_51"/>
</dbReference>
<evidence type="ECO:0000256" key="11">
    <source>
        <dbReference type="HAMAP-Rule" id="MF_00766"/>
    </source>
</evidence>
<evidence type="ECO:0000256" key="3">
    <source>
        <dbReference type="ARBA" id="ARBA00022676"/>
    </source>
</evidence>
<comment type="subcellular location">
    <subcellularLocation>
        <location evidence="11">Cell membrane</location>
        <topology evidence="11">Single-pass membrane protein</topology>
    </subcellularLocation>
</comment>
<dbReference type="InterPro" id="IPR023346">
    <property type="entry name" value="Lysozyme-like_dom_sf"/>
</dbReference>
<dbReference type="EC" id="2.4.99.28" evidence="11"/>
<dbReference type="InterPro" id="IPR011812">
    <property type="entry name" value="Pep_trsgly"/>
</dbReference>
<comment type="function">
    <text evidence="11">Peptidoglycan polymerase that catalyzes glycan chain elongation from lipid-linked precursors.</text>
</comment>
<keyword evidence="4 11" id="KW-0808">Transferase</keyword>
<dbReference type="Gene3D" id="1.10.3810.10">
    <property type="entry name" value="Biosynthetic peptidoglycan transglycosylase-like"/>
    <property type="match status" value="1"/>
</dbReference>
<evidence type="ECO:0000259" key="12">
    <source>
        <dbReference type="Pfam" id="PF00912"/>
    </source>
</evidence>
<keyword evidence="10 11" id="KW-0961">Cell wall biogenesis/degradation</keyword>
<keyword evidence="2" id="KW-0997">Cell inner membrane</keyword>
<evidence type="ECO:0000313" key="14">
    <source>
        <dbReference type="Proteomes" id="UP001172083"/>
    </source>
</evidence>
<dbReference type="HAMAP" id="MF_00766">
    <property type="entry name" value="PGT_MtgA"/>
    <property type="match status" value="1"/>
</dbReference>
<protein>
    <recommendedName>
        <fullName evidence="11">Biosynthetic peptidoglycan transglycosylase</fullName>
        <ecNumber evidence="11">2.4.99.28</ecNumber>
    </recommendedName>
    <alternativeName>
        <fullName evidence="11">Glycan polymerase</fullName>
    </alternativeName>
    <alternativeName>
        <fullName evidence="11">Peptidoglycan glycosyltransferase MtgA</fullName>
        <shortName evidence="11">PGT</shortName>
    </alternativeName>
</protein>
<evidence type="ECO:0000256" key="4">
    <source>
        <dbReference type="ARBA" id="ARBA00022679"/>
    </source>
</evidence>
<keyword evidence="8 11" id="KW-1133">Transmembrane helix</keyword>
<organism evidence="13 14">
    <name type="scientific">Agaribacillus aureus</name>
    <dbReference type="NCBI Taxonomy" id="3051825"/>
    <lineage>
        <taxon>Bacteria</taxon>
        <taxon>Pseudomonadati</taxon>
        <taxon>Bacteroidota</taxon>
        <taxon>Cytophagia</taxon>
        <taxon>Cytophagales</taxon>
        <taxon>Splendidivirgaceae</taxon>
        <taxon>Agaribacillus</taxon>
    </lineage>
</organism>
<accession>A0ABT8LCL5</accession>
<keyword evidence="6 11" id="KW-0133">Cell shape</keyword>
<sequence length="227" mass="26340">MFRFLGWFALIFLLFTFSQVLLYKFIPPLVTPKMLMDKFSSVTDAAQHADIAYHWQSYDQISKFLVLAVIASEDQKFPDHFGFDMEQIEKAYSEGKQGKRIRGASTITQQVAKNLFLWPGRNYFRKGVEAYYTFLIELLWSKRRIVEIYLNIAEMGPHIYGAEAAAQNIFNKSSLTLSRPESALLAAVLPNPIRFSAKNPSSYINRRKNWILKQMYQLGDLNFLEKI</sequence>